<comment type="caution">
    <text evidence="4">The sequence shown here is derived from an EMBL/GenBank/DDBJ whole genome shotgun (WGS) entry which is preliminary data.</text>
</comment>
<dbReference type="Proteomes" id="UP000242881">
    <property type="component" value="Unassembled WGS sequence"/>
</dbReference>
<evidence type="ECO:0000313" key="5">
    <source>
        <dbReference type="Proteomes" id="UP000242881"/>
    </source>
</evidence>
<dbReference type="GO" id="GO:0005524">
    <property type="term" value="F:ATP binding"/>
    <property type="evidence" value="ECO:0007669"/>
    <property type="project" value="InterPro"/>
</dbReference>
<dbReference type="EMBL" id="PNIN01000075">
    <property type="protein sequence ID" value="PMP69356.1"/>
    <property type="molecule type" value="Genomic_DNA"/>
</dbReference>
<feature type="transmembrane region" description="Helical" evidence="2">
    <location>
        <begin position="533"/>
        <end position="554"/>
    </location>
</feature>
<dbReference type="InterPro" id="IPR050154">
    <property type="entry name" value="UbiB_kinase"/>
</dbReference>
<evidence type="ECO:0000256" key="1">
    <source>
        <dbReference type="ARBA" id="ARBA00009670"/>
    </source>
</evidence>
<feature type="domain" description="Protein kinase" evidence="3">
    <location>
        <begin position="129"/>
        <end position="461"/>
    </location>
</feature>
<proteinExistence type="inferred from homology"/>
<name>A0A2J6WG94_9BACT</name>
<dbReference type="CDD" id="cd05121">
    <property type="entry name" value="ABC1_ADCK3-like"/>
    <property type="match status" value="1"/>
</dbReference>
<dbReference type="PANTHER" id="PTHR10566">
    <property type="entry name" value="CHAPERONE-ACTIVITY OF BC1 COMPLEX CABC1 -RELATED"/>
    <property type="match status" value="1"/>
</dbReference>
<accession>A0A2J6WG94</accession>
<dbReference type="PANTHER" id="PTHR10566:SF113">
    <property type="entry name" value="PROTEIN ACTIVITY OF BC1 COMPLEX KINASE 7, CHLOROPLASTIC"/>
    <property type="match status" value="1"/>
</dbReference>
<evidence type="ECO:0000259" key="3">
    <source>
        <dbReference type="PROSITE" id="PS50011"/>
    </source>
</evidence>
<feature type="transmembrane region" description="Helical" evidence="2">
    <location>
        <begin position="503"/>
        <end position="521"/>
    </location>
</feature>
<sequence>MISFQKALGNVKRIRYITKTFLKYGFGPLIYELNLAPLLNAIMRFITPKQNKEISTLPPAVRFRKLLEDLGTTFIKVGQFLASRPDILNEEFITELKKLQDSVPYLPFDQIKPIIEDSIKKPIETIFLEIDPTPIASASIAQVHRAVLIDGRDVAIKIKRPNIKEIINQDITIMHFFSNIAEKYIQEARQIQLKKIVDELSEQITKELNFELEIFYIKKFKDFFKDNYHLLFPDVIEEYSNNEIIVMNMITGTRIDNIEVLRQKNLNLKEIAKNGVNFYMKQVFEFGFFHADPHPGNLLITDDGKIAVLDFGIIGKVDSMLLEHLSSIFVCLIKLDIDGLVSELIEFKIINEESDIRKIKLDLMDIIMPVYGKNIGDIDSVKMFHDIIKIGRKYRFNFPVDYLYIIKTFAFLESIGKSLDPEFNVLNFAKPYAKKIIKNKYSYRAILKKKIKNLGEYNSIIESFPGDYRRIVNKIIQDKITFNFVHRGLEKFSSQIDKSTNRLSFSIVIAGILLGSSIIVHSNIGPKLFGIPFLGLIGFVISVFFAIGLLIGIIRSGKLW</sequence>
<evidence type="ECO:0000313" key="4">
    <source>
        <dbReference type="EMBL" id="PMP69356.1"/>
    </source>
</evidence>
<evidence type="ECO:0000256" key="2">
    <source>
        <dbReference type="SAM" id="Phobius"/>
    </source>
</evidence>
<dbReference type="InterPro" id="IPR011009">
    <property type="entry name" value="Kinase-like_dom_sf"/>
</dbReference>
<dbReference type="SUPFAM" id="SSF56112">
    <property type="entry name" value="Protein kinase-like (PK-like)"/>
    <property type="match status" value="1"/>
</dbReference>
<dbReference type="GO" id="GO:0004672">
    <property type="term" value="F:protein kinase activity"/>
    <property type="evidence" value="ECO:0007669"/>
    <property type="project" value="InterPro"/>
</dbReference>
<dbReference type="Pfam" id="PF03109">
    <property type="entry name" value="ABC1"/>
    <property type="match status" value="1"/>
</dbReference>
<protein>
    <submittedName>
        <fullName evidence="4">ABC transporter</fullName>
    </submittedName>
</protein>
<reference evidence="4 5" key="1">
    <citation type="submission" date="2018-01" db="EMBL/GenBank/DDBJ databases">
        <title>Metagenomic assembled genomes from two thermal pools in the Uzon Caldera, Kamchatka, Russia.</title>
        <authorList>
            <person name="Wilkins L."/>
            <person name="Ettinger C."/>
        </authorList>
    </citation>
    <scope>NUCLEOTIDE SEQUENCE [LARGE SCALE GENOMIC DNA]</scope>
    <source>
        <strain evidence="4">ZAV-05</strain>
    </source>
</reference>
<comment type="similarity">
    <text evidence="1">Belongs to the protein kinase superfamily. ADCK protein kinase family.</text>
</comment>
<organism evidence="4 5">
    <name type="scientific">Calditerrivibrio nitroreducens</name>
    <dbReference type="NCBI Taxonomy" id="477976"/>
    <lineage>
        <taxon>Bacteria</taxon>
        <taxon>Pseudomonadati</taxon>
        <taxon>Deferribacterota</taxon>
        <taxon>Deferribacteres</taxon>
        <taxon>Deferribacterales</taxon>
        <taxon>Calditerrivibrionaceae</taxon>
    </lineage>
</organism>
<dbReference type="AlphaFoldDB" id="A0A2J6WG94"/>
<keyword evidence="2" id="KW-1133">Transmembrane helix</keyword>
<dbReference type="RefSeq" id="WP_424606196.1">
    <property type="nucleotide sequence ID" value="NZ_JBNAVA010000013.1"/>
</dbReference>
<dbReference type="InterPro" id="IPR004147">
    <property type="entry name" value="ABC1_dom"/>
</dbReference>
<keyword evidence="2" id="KW-0812">Transmembrane</keyword>
<dbReference type="InterPro" id="IPR000719">
    <property type="entry name" value="Prot_kinase_dom"/>
</dbReference>
<keyword evidence="2" id="KW-0472">Membrane</keyword>
<gene>
    <name evidence="4" type="ORF">C0187_07255</name>
</gene>
<dbReference type="PROSITE" id="PS50011">
    <property type="entry name" value="PROTEIN_KINASE_DOM"/>
    <property type="match status" value="1"/>
</dbReference>